<dbReference type="CDD" id="cd00338">
    <property type="entry name" value="Ser_Recombinase"/>
    <property type="match status" value="1"/>
</dbReference>
<evidence type="ECO:0000259" key="2">
    <source>
        <dbReference type="PROSITE" id="PS51736"/>
    </source>
</evidence>
<organism evidence="3 4">
    <name type="scientific">Clostridium novyi A str. 4552</name>
    <dbReference type="NCBI Taxonomy" id="1444289"/>
    <lineage>
        <taxon>Bacteria</taxon>
        <taxon>Bacillati</taxon>
        <taxon>Bacillota</taxon>
        <taxon>Clostridia</taxon>
        <taxon>Eubacteriales</taxon>
        <taxon>Clostridiaceae</taxon>
        <taxon>Clostridium</taxon>
    </lineage>
</organism>
<dbReference type="PANTHER" id="PTHR30461:SF23">
    <property type="entry name" value="DNA RECOMBINASE-RELATED"/>
    <property type="match status" value="1"/>
</dbReference>
<dbReference type="SMART" id="SM00857">
    <property type="entry name" value="Resolvase"/>
    <property type="match status" value="1"/>
</dbReference>
<proteinExistence type="predicted"/>
<dbReference type="Gene3D" id="3.90.1750.20">
    <property type="entry name" value="Putative Large Serine Recombinase, Chain B, Domain 2"/>
    <property type="match status" value="1"/>
</dbReference>
<evidence type="ECO:0000313" key="4">
    <source>
        <dbReference type="Proteomes" id="UP000030012"/>
    </source>
</evidence>
<dbReference type="AlphaFoldDB" id="A0A0A0I4P3"/>
<protein>
    <submittedName>
        <fullName evidence="3">DNA invertase Pin</fullName>
    </submittedName>
</protein>
<feature type="coiled-coil region" evidence="1">
    <location>
        <begin position="21"/>
        <end position="48"/>
    </location>
</feature>
<keyword evidence="1" id="KW-0175">Coiled coil</keyword>
<dbReference type="Gene3D" id="3.40.50.1390">
    <property type="entry name" value="Resolvase, N-terminal catalytic domain"/>
    <property type="match status" value="1"/>
</dbReference>
<dbReference type="InterPro" id="IPR050639">
    <property type="entry name" value="SSR_resolvase"/>
</dbReference>
<dbReference type="InterPro" id="IPR006119">
    <property type="entry name" value="Resolv_N"/>
</dbReference>
<comment type="caution">
    <text evidence="3">The sequence shown here is derived from an EMBL/GenBank/DDBJ whole genome shotgun (WGS) entry which is preliminary data.</text>
</comment>
<dbReference type="InterPro" id="IPR011109">
    <property type="entry name" value="DNA_bind_recombinase_dom"/>
</dbReference>
<dbReference type="RefSeq" id="WP_039254876.1">
    <property type="nucleotide sequence ID" value="NZ_JENJ01000023.1"/>
</dbReference>
<dbReference type="InterPro" id="IPR038109">
    <property type="entry name" value="DNA_bind_recomb_sf"/>
</dbReference>
<name>A0A0A0I4P3_CLONO</name>
<dbReference type="GO" id="GO:0000150">
    <property type="term" value="F:DNA strand exchange activity"/>
    <property type="evidence" value="ECO:0007669"/>
    <property type="project" value="InterPro"/>
</dbReference>
<reference evidence="3 4" key="1">
    <citation type="submission" date="2014-01" db="EMBL/GenBank/DDBJ databases">
        <title>Plasmidome dynamics in the species complex Clostridium novyi sensu lato converts strains of independent lineages into distinctly different pathogens.</title>
        <authorList>
            <person name="Skarin H."/>
            <person name="Segerman B."/>
        </authorList>
    </citation>
    <scope>NUCLEOTIDE SEQUENCE [LARGE SCALE GENOMIC DNA]</scope>
    <source>
        <strain evidence="3 4">4552</strain>
    </source>
</reference>
<dbReference type="SUPFAM" id="SSF53041">
    <property type="entry name" value="Resolvase-like"/>
    <property type="match status" value="1"/>
</dbReference>
<dbReference type="PROSITE" id="PS51736">
    <property type="entry name" value="RECOMBINASES_3"/>
    <property type="match status" value="1"/>
</dbReference>
<dbReference type="GO" id="GO:0003677">
    <property type="term" value="F:DNA binding"/>
    <property type="evidence" value="ECO:0007669"/>
    <property type="project" value="InterPro"/>
</dbReference>
<evidence type="ECO:0000313" key="3">
    <source>
        <dbReference type="EMBL" id="KGM96369.1"/>
    </source>
</evidence>
<feature type="domain" description="Resolvase/invertase-type recombinase catalytic" evidence="2">
    <location>
        <begin position="15"/>
        <end position="164"/>
    </location>
</feature>
<dbReference type="InterPro" id="IPR036162">
    <property type="entry name" value="Resolvase-like_N_sf"/>
</dbReference>
<evidence type="ECO:0000256" key="1">
    <source>
        <dbReference type="SAM" id="Coils"/>
    </source>
</evidence>
<dbReference type="OrthoDB" id="9781670at2"/>
<gene>
    <name evidence="3" type="ORF">Z968_06520</name>
</gene>
<dbReference type="Pfam" id="PF07508">
    <property type="entry name" value="Recombinase"/>
    <property type="match status" value="1"/>
</dbReference>
<sequence length="503" mass="58999">MEKNSELYKYNPNHYCAIYARRSILNNKDNIENQLQSCRNKAKELNLIISAEYFDHESATRFEPLHRPGFKKLVYDLKNNKFKHLIVFKRDRLARKTIHFKEIKYLCKQNNVKLIYAASNETFLDDGSDLASLMENILVSFSELEPENIKLPTKDGIDRKRASGTYSISAKYPKGYLKLGKGKHAKLIPKDESAPIILYIFESLSKSNLTKADFENITKHINTKYNLKFTPSTLKYILKTPIYTGYYTKIAKTPIENLLIYDNENNLRIDKSKLIKANNVTPIIKDFKYWENIVTKYFYVNAFSNINPLNSSSCLFSNLLYCKKCSSKVYLINNNFQCVNHCFSIKKETVLNILLSCVISDLLNHKEILKYYNNKMAVTNAQITSIEKQLSLIESKKDKLLLKMIQYKNVNNPYFDNLDKQEKEIQTKYNKLKEKTIEYMYYKENFEEKITPHNRNLLVENFILNENMSNDFFKNIIKKVQIDVSKSKFSSDIQYRKHSSSIP</sequence>
<accession>A0A0A0I4P3</accession>
<dbReference type="Proteomes" id="UP000030012">
    <property type="component" value="Unassembled WGS sequence"/>
</dbReference>
<dbReference type="Pfam" id="PF00239">
    <property type="entry name" value="Resolvase"/>
    <property type="match status" value="1"/>
</dbReference>
<dbReference type="EMBL" id="JENJ01000023">
    <property type="protein sequence ID" value="KGM96369.1"/>
    <property type="molecule type" value="Genomic_DNA"/>
</dbReference>
<dbReference type="PANTHER" id="PTHR30461">
    <property type="entry name" value="DNA-INVERTASE FROM LAMBDOID PROPHAGE"/>
    <property type="match status" value="1"/>
</dbReference>